<sequence>MRPLSLSTLFLLAACGATLASARADDRGRPSVTFYEHADFRGGSFTVYAGDVLENLTRVRFSNGQVMNDRISSFRVEAGAQVSVFQDAGFRGDRDRFQHSVANLGDSAPGWNDAISSLRVERGGRDDGDRGRPDSARVDAMIRRAYRDMLRRDADEGGLRDYRRHILQDNWSEEQLRHSLRESDEYRPIADRIINEAYREVFRRDPDERELRRMREQMIRRGWNGDDVRKAIRRDDAPHDRPRPPRGG</sequence>
<dbReference type="AlphaFoldDB" id="B1ZVH9"/>
<evidence type="ECO:0000256" key="2">
    <source>
        <dbReference type="ARBA" id="ARBA00022737"/>
    </source>
</evidence>
<dbReference type="STRING" id="452637.Oter_0788"/>
<feature type="chain" id="PRO_5002772756" description="Beta/gamma crystallin 'Greek key' domain-containing protein" evidence="4">
    <location>
        <begin position="23"/>
        <end position="248"/>
    </location>
</feature>
<accession>B1ZVH9</accession>
<evidence type="ECO:0000313" key="7">
    <source>
        <dbReference type="Proteomes" id="UP000007013"/>
    </source>
</evidence>
<dbReference type="PROSITE" id="PS51257">
    <property type="entry name" value="PROKAR_LIPOPROTEIN"/>
    <property type="match status" value="1"/>
</dbReference>
<keyword evidence="4" id="KW-0732">Signal</keyword>
<dbReference type="HOGENOM" id="CLU_1119295_0_0_0"/>
<feature type="signal peptide" evidence="4">
    <location>
        <begin position="1"/>
        <end position="22"/>
    </location>
</feature>
<proteinExistence type="inferred from homology"/>
<dbReference type="KEGG" id="ote:Oter_0788"/>
<dbReference type="Pfam" id="PF03995">
    <property type="entry name" value="Inhibitor_I36"/>
    <property type="match status" value="1"/>
</dbReference>
<dbReference type="InterPro" id="IPR001064">
    <property type="entry name" value="Beta/gamma_crystallin"/>
</dbReference>
<gene>
    <name evidence="6" type="ordered locus">Oter_0788</name>
</gene>
<name>B1ZVH9_OPITP</name>
<organism evidence="6 7">
    <name type="scientific">Opitutus terrae (strain DSM 11246 / JCM 15787 / PB90-1)</name>
    <dbReference type="NCBI Taxonomy" id="452637"/>
    <lineage>
        <taxon>Bacteria</taxon>
        <taxon>Pseudomonadati</taxon>
        <taxon>Verrucomicrobiota</taxon>
        <taxon>Opitutia</taxon>
        <taxon>Opitutales</taxon>
        <taxon>Opitutaceae</taxon>
        <taxon>Opitutus</taxon>
    </lineage>
</organism>
<keyword evidence="2" id="KW-0677">Repeat</keyword>
<evidence type="ECO:0000256" key="1">
    <source>
        <dbReference type="ARBA" id="ARBA00009646"/>
    </source>
</evidence>
<dbReference type="InterPro" id="IPR038255">
    <property type="entry name" value="PBS_linker_sf"/>
</dbReference>
<evidence type="ECO:0000256" key="4">
    <source>
        <dbReference type="SAM" id="SignalP"/>
    </source>
</evidence>
<evidence type="ECO:0000259" key="5">
    <source>
        <dbReference type="PROSITE" id="PS50915"/>
    </source>
</evidence>
<dbReference type="Proteomes" id="UP000007013">
    <property type="component" value="Chromosome"/>
</dbReference>
<evidence type="ECO:0000313" key="6">
    <source>
        <dbReference type="EMBL" id="ACB74076.1"/>
    </source>
</evidence>
<dbReference type="Gene3D" id="2.60.20.10">
    <property type="entry name" value="Crystallins"/>
    <property type="match status" value="1"/>
</dbReference>
<evidence type="ECO:0000256" key="3">
    <source>
        <dbReference type="SAM" id="MobiDB-lite"/>
    </source>
</evidence>
<dbReference type="PROSITE" id="PS50915">
    <property type="entry name" value="CRYSTALLIN_BETA_GAMMA"/>
    <property type="match status" value="2"/>
</dbReference>
<feature type="region of interest" description="Disordered" evidence="3">
    <location>
        <begin position="227"/>
        <end position="248"/>
    </location>
</feature>
<feature type="domain" description="Beta/gamma crystallin 'Greek key'" evidence="5">
    <location>
        <begin position="80"/>
        <end position="122"/>
    </location>
</feature>
<keyword evidence="7" id="KW-1185">Reference proteome</keyword>
<dbReference type="SUPFAM" id="SSF49695">
    <property type="entry name" value="gamma-Crystallin-like"/>
    <property type="match status" value="1"/>
</dbReference>
<comment type="similarity">
    <text evidence="1">Belongs to the beta/gamma-crystallin family.</text>
</comment>
<reference evidence="6 7" key="1">
    <citation type="journal article" date="2011" name="J. Bacteriol.">
        <title>Genome sequence of the verrucomicrobium Opitutus terrae PB90-1, an abundant inhabitant of rice paddy soil ecosystems.</title>
        <authorList>
            <person name="van Passel M.W."/>
            <person name="Kant R."/>
            <person name="Palva A."/>
            <person name="Copeland A."/>
            <person name="Lucas S."/>
            <person name="Lapidus A."/>
            <person name="Glavina del Rio T."/>
            <person name="Pitluck S."/>
            <person name="Goltsman E."/>
            <person name="Clum A."/>
            <person name="Sun H."/>
            <person name="Schmutz J."/>
            <person name="Larimer F.W."/>
            <person name="Land M.L."/>
            <person name="Hauser L."/>
            <person name="Kyrpides N."/>
            <person name="Mikhailova N."/>
            <person name="Richardson P.P."/>
            <person name="Janssen P.H."/>
            <person name="de Vos W.M."/>
            <person name="Smidt H."/>
        </authorList>
    </citation>
    <scope>NUCLEOTIDE SEQUENCE [LARGE SCALE GENOMIC DNA]</scope>
    <source>
        <strain evidence="7">DSM 11246 / JCM 15787 / PB90-1</strain>
    </source>
</reference>
<dbReference type="Gene3D" id="1.10.3130.20">
    <property type="entry name" value="Phycobilisome linker domain"/>
    <property type="match status" value="1"/>
</dbReference>
<protein>
    <recommendedName>
        <fullName evidence="5">Beta/gamma crystallin 'Greek key' domain-containing protein</fullName>
    </recommendedName>
</protein>
<dbReference type="InterPro" id="IPR011024">
    <property type="entry name" value="G_crystallin-like"/>
</dbReference>
<dbReference type="SMART" id="SM00247">
    <property type="entry name" value="XTALbg"/>
    <property type="match status" value="1"/>
</dbReference>
<dbReference type="EMBL" id="CP001032">
    <property type="protein sequence ID" value="ACB74076.1"/>
    <property type="molecule type" value="Genomic_DNA"/>
</dbReference>
<feature type="domain" description="Beta/gamma crystallin 'Greek key'" evidence="5">
    <location>
        <begin position="30"/>
        <end position="78"/>
    </location>
</feature>